<evidence type="ECO:0000313" key="3">
    <source>
        <dbReference type="Proteomes" id="UP001165263"/>
    </source>
</evidence>
<reference evidence="2" key="1">
    <citation type="submission" date="2022-08" db="EMBL/GenBank/DDBJ databases">
        <title>Reclassification of Massilia species as members of the genera Telluria, Duganella, Pseudoduganella, Mokoshia gen. nov. and Zemynaea gen. nov. using orthogonal and non-orthogonal genome-based approaches.</title>
        <authorList>
            <person name="Bowman J.P."/>
        </authorList>
    </citation>
    <scope>NUCLEOTIDE SEQUENCE</scope>
    <source>
        <strain evidence="2">LMG 11547</strain>
    </source>
</reference>
<evidence type="ECO:0008006" key="4">
    <source>
        <dbReference type="Google" id="ProtNLM"/>
    </source>
</evidence>
<evidence type="ECO:0000313" key="2">
    <source>
        <dbReference type="EMBL" id="MCS0627842.1"/>
    </source>
</evidence>
<dbReference type="EMBL" id="JANUHC010000001">
    <property type="protein sequence ID" value="MCS0627842.1"/>
    <property type="molecule type" value="Genomic_DNA"/>
</dbReference>
<evidence type="ECO:0000256" key="1">
    <source>
        <dbReference type="SAM" id="SignalP"/>
    </source>
</evidence>
<proteinExistence type="predicted"/>
<sequence>MNNKHRTVLLASAIASVALLQGCATSIKASSTANPPPAKPFSAYSRIEVKPVVFKDGYKGDVAGLAKIDENFKKDLAPRLAQWNSRAADGNTLVVEPVVEEMSFKHGAKRVLLGPLAGSSGVLMRVTFRDNTGKVIATPEFFQRTAAFSGGYSFGVNDNMMLTRVANLASGYIVANYDKAVGGPTGADDQAVKAN</sequence>
<name>A0ABT2BS73_9BURK</name>
<organism evidence="2 3">
    <name type="scientific">Telluria mixta</name>
    <dbReference type="NCBI Taxonomy" id="34071"/>
    <lineage>
        <taxon>Bacteria</taxon>
        <taxon>Pseudomonadati</taxon>
        <taxon>Pseudomonadota</taxon>
        <taxon>Betaproteobacteria</taxon>
        <taxon>Burkholderiales</taxon>
        <taxon>Oxalobacteraceae</taxon>
        <taxon>Telluria group</taxon>
        <taxon>Telluria</taxon>
    </lineage>
</organism>
<keyword evidence="1" id="KW-0732">Signal</keyword>
<comment type="caution">
    <text evidence="2">The sequence shown here is derived from an EMBL/GenBank/DDBJ whole genome shotgun (WGS) entry which is preliminary data.</text>
</comment>
<protein>
    <recommendedName>
        <fullName evidence="4">DUF3313 domain-containing protein</fullName>
    </recommendedName>
</protein>
<dbReference type="RefSeq" id="WP_259447104.1">
    <property type="nucleotide sequence ID" value="NZ_CP119520.1"/>
</dbReference>
<accession>A0ABT2BS73</accession>
<feature type="signal peptide" evidence="1">
    <location>
        <begin position="1"/>
        <end position="29"/>
    </location>
</feature>
<keyword evidence="3" id="KW-1185">Reference proteome</keyword>
<dbReference type="Proteomes" id="UP001165263">
    <property type="component" value="Unassembled WGS sequence"/>
</dbReference>
<dbReference type="PROSITE" id="PS51257">
    <property type="entry name" value="PROKAR_LIPOPROTEIN"/>
    <property type="match status" value="1"/>
</dbReference>
<gene>
    <name evidence="2" type="ORF">NX786_00575</name>
</gene>
<feature type="chain" id="PRO_5047490269" description="DUF3313 domain-containing protein" evidence="1">
    <location>
        <begin position="30"/>
        <end position="195"/>
    </location>
</feature>